<evidence type="ECO:0000256" key="6">
    <source>
        <dbReference type="ARBA" id="ARBA00022833"/>
    </source>
</evidence>
<dbReference type="PANTHER" id="PTHR24388">
    <property type="entry name" value="ZINC FINGER PROTEIN"/>
    <property type="match status" value="1"/>
</dbReference>
<dbReference type="InterPro" id="IPR036236">
    <property type="entry name" value="Znf_C2H2_sf"/>
</dbReference>
<keyword evidence="15" id="KW-1185">Reference proteome</keyword>
<feature type="domain" description="C2H2-type" evidence="13">
    <location>
        <begin position="87"/>
        <end position="118"/>
    </location>
</feature>
<evidence type="ECO:0000256" key="11">
    <source>
        <dbReference type="ARBA" id="ARBA00037948"/>
    </source>
</evidence>
<evidence type="ECO:0000256" key="10">
    <source>
        <dbReference type="ARBA" id="ARBA00023242"/>
    </source>
</evidence>
<feature type="domain" description="C2H2-type" evidence="13">
    <location>
        <begin position="173"/>
        <end position="200"/>
    </location>
</feature>
<evidence type="ECO:0000313" key="15">
    <source>
        <dbReference type="Proteomes" id="UP001154078"/>
    </source>
</evidence>
<dbReference type="GO" id="GO:0042802">
    <property type="term" value="F:identical protein binding"/>
    <property type="evidence" value="ECO:0007669"/>
    <property type="project" value="UniProtKB-ARBA"/>
</dbReference>
<gene>
    <name evidence="14" type="ORF">MELIAE_LOCUS7712</name>
</gene>
<evidence type="ECO:0000313" key="14">
    <source>
        <dbReference type="EMBL" id="CAH0556858.1"/>
    </source>
</evidence>
<keyword evidence="5 12" id="KW-0863">Zinc-finger</keyword>
<dbReference type="PANTHER" id="PTHR24388:SF54">
    <property type="entry name" value="PROTEIN ESCARGOT"/>
    <property type="match status" value="1"/>
</dbReference>
<dbReference type="AlphaFoldDB" id="A0A9P0B6N7"/>
<dbReference type="SMART" id="SM00355">
    <property type="entry name" value="ZnF_C2H2"/>
    <property type="match status" value="5"/>
</dbReference>
<dbReference type="GO" id="GO:0000978">
    <property type="term" value="F:RNA polymerase II cis-regulatory region sequence-specific DNA binding"/>
    <property type="evidence" value="ECO:0007669"/>
    <property type="project" value="TreeGrafter"/>
</dbReference>
<proteinExistence type="inferred from homology"/>
<evidence type="ECO:0000256" key="7">
    <source>
        <dbReference type="ARBA" id="ARBA00023015"/>
    </source>
</evidence>
<sequence>MPVGIMPEGYFHKRLKKRPVNISENISDEPEDLSIKHDIIHRLLSPIQSPEKLQTTPNIPIQYPSFYPDVLESLHRSFLKESSGSYHMCLKCGKTYSTTLGLQKHQQICLLESTTPKPYNCKICEKIYNTSSALKLHVKTHTLPHKCQLCEKSFSRPWLLQGHLRTHTGERPFSCKQCDKAFADRSNLRAHMQTHEKVKKYSCSRCNKSFSRKSVLEKHVKRDCLG</sequence>
<comment type="similarity">
    <text evidence="11">Belongs to the snail C2H2-type zinc-finger protein family.</text>
</comment>
<evidence type="ECO:0000256" key="2">
    <source>
        <dbReference type="ARBA" id="ARBA00006991"/>
    </source>
</evidence>
<dbReference type="FunFam" id="3.30.160.60:FF:000870">
    <property type="entry name" value="zinc finger protein 197 isoform X1"/>
    <property type="match status" value="1"/>
</dbReference>
<protein>
    <recommendedName>
        <fullName evidence="13">C2H2-type domain-containing protein</fullName>
    </recommendedName>
</protein>
<comment type="subcellular location">
    <subcellularLocation>
        <location evidence="1">Nucleus</location>
    </subcellularLocation>
</comment>
<dbReference type="GO" id="GO:0005634">
    <property type="term" value="C:nucleus"/>
    <property type="evidence" value="ECO:0007669"/>
    <property type="project" value="UniProtKB-SubCell"/>
</dbReference>
<evidence type="ECO:0000256" key="3">
    <source>
        <dbReference type="ARBA" id="ARBA00022723"/>
    </source>
</evidence>
<dbReference type="InterPro" id="IPR050527">
    <property type="entry name" value="Snail/Krueppel_Znf"/>
</dbReference>
<dbReference type="Gene3D" id="3.30.160.60">
    <property type="entry name" value="Classic Zinc Finger"/>
    <property type="match status" value="4"/>
</dbReference>
<dbReference type="FunFam" id="3.30.160.60:FF:000508">
    <property type="entry name" value="Myeloid zinc finger 1"/>
    <property type="match status" value="1"/>
</dbReference>
<keyword evidence="6" id="KW-0862">Zinc</keyword>
<keyword evidence="8" id="KW-0238">DNA-binding</keyword>
<evidence type="ECO:0000256" key="1">
    <source>
        <dbReference type="ARBA" id="ARBA00004123"/>
    </source>
</evidence>
<dbReference type="Proteomes" id="UP001154078">
    <property type="component" value="Chromosome 5"/>
</dbReference>
<evidence type="ECO:0000256" key="4">
    <source>
        <dbReference type="ARBA" id="ARBA00022737"/>
    </source>
</evidence>
<keyword evidence="7" id="KW-0805">Transcription regulation</keyword>
<keyword evidence="10" id="KW-0539">Nucleus</keyword>
<feature type="domain" description="C2H2-type" evidence="13">
    <location>
        <begin position="145"/>
        <end position="172"/>
    </location>
</feature>
<evidence type="ECO:0000256" key="5">
    <source>
        <dbReference type="ARBA" id="ARBA00022771"/>
    </source>
</evidence>
<dbReference type="PROSITE" id="PS00028">
    <property type="entry name" value="ZINC_FINGER_C2H2_1"/>
    <property type="match status" value="3"/>
</dbReference>
<evidence type="ECO:0000256" key="12">
    <source>
        <dbReference type="PROSITE-ProRule" id="PRU00042"/>
    </source>
</evidence>
<dbReference type="FunFam" id="3.30.160.60:FF:000043">
    <property type="entry name" value="Scratch family zinc finger 2"/>
    <property type="match status" value="1"/>
</dbReference>
<keyword evidence="3" id="KW-0479">Metal-binding</keyword>
<reference evidence="14" key="1">
    <citation type="submission" date="2021-12" db="EMBL/GenBank/DDBJ databases">
        <authorList>
            <person name="King R."/>
        </authorList>
    </citation>
    <scope>NUCLEOTIDE SEQUENCE</scope>
</reference>
<dbReference type="EMBL" id="OV121136">
    <property type="protein sequence ID" value="CAH0556858.1"/>
    <property type="molecule type" value="Genomic_DNA"/>
</dbReference>
<comment type="similarity">
    <text evidence="2">Belongs to the krueppel C2H2-type zinc-finger protein family.</text>
</comment>
<dbReference type="OrthoDB" id="5428132at2759"/>
<evidence type="ECO:0000256" key="9">
    <source>
        <dbReference type="ARBA" id="ARBA00023163"/>
    </source>
</evidence>
<keyword evidence="4" id="KW-0677">Repeat</keyword>
<evidence type="ECO:0000256" key="8">
    <source>
        <dbReference type="ARBA" id="ARBA00023125"/>
    </source>
</evidence>
<dbReference type="InterPro" id="IPR013087">
    <property type="entry name" value="Znf_C2H2_type"/>
</dbReference>
<dbReference type="PROSITE" id="PS50157">
    <property type="entry name" value="ZINC_FINGER_C2H2_2"/>
    <property type="match status" value="5"/>
</dbReference>
<feature type="domain" description="C2H2-type" evidence="13">
    <location>
        <begin position="119"/>
        <end position="146"/>
    </location>
</feature>
<dbReference type="GO" id="GO:0000981">
    <property type="term" value="F:DNA-binding transcription factor activity, RNA polymerase II-specific"/>
    <property type="evidence" value="ECO:0007669"/>
    <property type="project" value="TreeGrafter"/>
</dbReference>
<name>A0A9P0B6N7_BRAAE</name>
<accession>A0A9P0B6N7</accession>
<dbReference type="SUPFAM" id="SSF57667">
    <property type="entry name" value="beta-beta-alpha zinc fingers"/>
    <property type="match status" value="4"/>
</dbReference>
<evidence type="ECO:0000259" key="13">
    <source>
        <dbReference type="PROSITE" id="PS50157"/>
    </source>
</evidence>
<feature type="domain" description="C2H2-type" evidence="13">
    <location>
        <begin position="201"/>
        <end position="226"/>
    </location>
</feature>
<organism evidence="14 15">
    <name type="scientific">Brassicogethes aeneus</name>
    <name type="common">Rape pollen beetle</name>
    <name type="synonym">Meligethes aeneus</name>
    <dbReference type="NCBI Taxonomy" id="1431903"/>
    <lineage>
        <taxon>Eukaryota</taxon>
        <taxon>Metazoa</taxon>
        <taxon>Ecdysozoa</taxon>
        <taxon>Arthropoda</taxon>
        <taxon>Hexapoda</taxon>
        <taxon>Insecta</taxon>
        <taxon>Pterygota</taxon>
        <taxon>Neoptera</taxon>
        <taxon>Endopterygota</taxon>
        <taxon>Coleoptera</taxon>
        <taxon>Polyphaga</taxon>
        <taxon>Cucujiformia</taxon>
        <taxon>Nitidulidae</taxon>
        <taxon>Meligethinae</taxon>
        <taxon>Brassicogethes</taxon>
    </lineage>
</organism>
<keyword evidence="9" id="KW-0804">Transcription</keyword>
<dbReference type="Pfam" id="PF00096">
    <property type="entry name" value="zf-C2H2"/>
    <property type="match status" value="5"/>
</dbReference>
<dbReference type="GO" id="GO:0008270">
    <property type="term" value="F:zinc ion binding"/>
    <property type="evidence" value="ECO:0007669"/>
    <property type="project" value="UniProtKB-KW"/>
</dbReference>
<dbReference type="FunFam" id="3.30.160.60:FF:000100">
    <property type="entry name" value="Zinc finger 45-like"/>
    <property type="match status" value="1"/>
</dbReference>